<sequence length="578" mass="63498">MLVSTMGLSYKTILVLSIIIQNIKCGLIDQGSLRPPTSVVEDNPVIQQQPIPLLASDPSSSHVALLNSQKHEILSKNNDNIFINPQFPLRVSLQSFSQLHPQAPNFAGNPFLTGAVLPHPVTKPPTTTSIPSYENNPFLNAHTSHQSNIVHLPTSAIPITTINTNNPFLYPETTNPTLYPTTTEATQSTFKPNPANPFFNPQSSVSTSLPSIQPDPVTTPFINSLPNVQPSSNSPLDQSRLPVHVEIEKSHQLRSFCAKSRGQFPSGRCNTFVNCWDHVVVEQTCPTGLVFNFAGYCDYPQNVDCHGRIFEEVLVPQAPETVSLVISEQPQKIQGQQSNHNQDESNASKPCNQSVVAEKVEVNLTPPIEYVPTPVDARLKAKCLQPRGQFPSDACNKYVECWDNSVAELECPKGLYFSEKGYCDYVYNVNCHSRTIVKAESNSACPRPDGTFRDAKNCGNYFVCISNVVAGMNECPAGLYFNDIIGVCDYSHNVDCNREPFVYQPPQIADTIQKIPIGILNAVKECQPGKVFSLNNDCSSAVLCRKGETEVVYCPTGLAYDAPSDRCLPLQLAKCEIA</sequence>
<feature type="domain" description="Chitin-binding type-2" evidence="7">
    <location>
        <begin position="380"/>
        <end position="433"/>
    </location>
</feature>
<dbReference type="InterPro" id="IPR002557">
    <property type="entry name" value="Chitin-bd_dom"/>
</dbReference>
<keyword evidence="9" id="KW-1185">Reference proteome</keyword>
<keyword evidence="2" id="KW-0732">Signal</keyword>
<dbReference type="SMART" id="SM00494">
    <property type="entry name" value="ChtBD2"/>
    <property type="match status" value="4"/>
</dbReference>
<dbReference type="GO" id="GO:0008061">
    <property type="term" value="F:chitin binding"/>
    <property type="evidence" value="ECO:0007669"/>
    <property type="project" value="UniProtKB-KW"/>
</dbReference>
<gene>
    <name evidence="8" type="ORF">RI129_001551</name>
</gene>
<feature type="domain" description="Chitin-binding type-2" evidence="7">
    <location>
        <begin position="254"/>
        <end position="307"/>
    </location>
</feature>
<dbReference type="SUPFAM" id="SSF57625">
    <property type="entry name" value="Invertebrate chitin-binding proteins"/>
    <property type="match status" value="4"/>
</dbReference>
<keyword evidence="3" id="KW-0677">Repeat</keyword>
<evidence type="ECO:0000259" key="7">
    <source>
        <dbReference type="PROSITE" id="PS50940"/>
    </source>
</evidence>
<evidence type="ECO:0000256" key="1">
    <source>
        <dbReference type="ARBA" id="ARBA00022669"/>
    </source>
</evidence>
<keyword evidence="4" id="KW-1015">Disulfide bond</keyword>
<keyword evidence="5" id="KW-0325">Glycoprotein</keyword>
<dbReference type="Pfam" id="PF01607">
    <property type="entry name" value="CBM_14"/>
    <property type="match status" value="4"/>
</dbReference>
<feature type="domain" description="Chitin-binding type-2" evidence="7">
    <location>
        <begin position="442"/>
        <end position="498"/>
    </location>
</feature>
<dbReference type="PANTHER" id="PTHR23301:SF0">
    <property type="entry name" value="CHITIN-BINDING TYPE-2 DOMAIN-CONTAINING PROTEIN-RELATED"/>
    <property type="match status" value="1"/>
</dbReference>
<dbReference type="GO" id="GO:0005576">
    <property type="term" value="C:extracellular region"/>
    <property type="evidence" value="ECO:0007669"/>
    <property type="project" value="InterPro"/>
</dbReference>
<organism evidence="8 9">
    <name type="scientific">Pyrocoelia pectoralis</name>
    <dbReference type="NCBI Taxonomy" id="417401"/>
    <lineage>
        <taxon>Eukaryota</taxon>
        <taxon>Metazoa</taxon>
        <taxon>Ecdysozoa</taxon>
        <taxon>Arthropoda</taxon>
        <taxon>Hexapoda</taxon>
        <taxon>Insecta</taxon>
        <taxon>Pterygota</taxon>
        <taxon>Neoptera</taxon>
        <taxon>Endopterygota</taxon>
        <taxon>Coleoptera</taxon>
        <taxon>Polyphaga</taxon>
        <taxon>Elateriformia</taxon>
        <taxon>Elateroidea</taxon>
        <taxon>Lampyridae</taxon>
        <taxon>Lampyrinae</taxon>
        <taxon>Pyrocoelia</taxon>
    </lineage>
</organism>
<evidence type="ECO:0000256" key="6">
    <source>
        <dbReference type="SAM" id="MobiDB-lite"/>
    </source>
</evidence>
<reference evidence="8 9" key="1">
    <citation type="journal article" date="2024" name="Insects">
        <title>An Improved Chromosome-Level Genome Assembly of the Firefly Pyrocoelia pectoralis.</title>
        <authorList>
            <person name="Fu X."/>
            <person name="Meyer-Rochow V.B."/>
            <person name="Ballantyne L."/>
            <person name="Zhu X."/>
        </authorList>
    </citation>
    <scope>NUCLEOTIDE SEQUENCE [LARGE SCALE GENOMIC DNA]</scope>
    <source>
        <strain evidence="8">XCY_ONT2</strain>
    </source>
</reference>
<evidence type="ECO:0000256" key="4">
    <source>
        <dbReference type="ARBA" id="ARBA00023157"/>
    </source>
</evidence>
<dbReference type="Proteomes" id="UP001329430">
    <property type="component" value="Chromosome 1"/>
</dbReference>
<proteinExistence type="predicted"/>
<dbReference type="EMBL" id="JAVRBK010000001">
    <property type="protein sequence ID" value="KAK5650522.1"/>
    <property type="molecule type" value="Genomic_DNA"/>
</dbReference>
<comment type="caution">
    <text evidence="8">The sequence shown here is derived from an EMBL/GenBank/DDBJ whole genome shotgun (WGS) entry which is preliminary data.</text>
</comment>
<accession>A0AAN7ZTH9</accession>
<name>A0AAN7ZTH9_9COLE</name>
<evidence type="ECO:0000313" key="8">
    <source>
        <dbReference type="EMBL" id="KAK5650522.1"/>
    </source>
</evidence>
<keyword evidence="1" id="KW-0147">Chitin-binding</keyword>
<evidence type="ECO:0000256" key="3">
    <source>
        <dbReference type="ARBA" id="ARBA00022737"/>
    </source>
</evidence>
<evidence type="ECO:0000256" key="5">
    <source>
        <dbReference type="ARBA" id="ARBA00023180"/>
    </source>
</evidence>
<protein>
    <recommendedName>
        <fullName evidence="7">Chitin-binding type-2 domain-containing protein</fullName>
    </recommendedName>
</protein>
<dbReference type="PROSITE" id="PS50940">
    <property type="entry name" value="CHIT_BIND_II"/>
    <property type="match status" value="4"/>
</dbReference>
<dbReference type="Gene3D" id="2.170.140.10">
    <property type="entry name" value="Chitin binding domain"/>
    <property type="match status" value="4"/>
</dbReference>
<dbReference type="InterPro" id="IPR036508">
    <property type="entry name" value="Chitin-bd_dom_sf"/>
</dbReference>
<evidence type="ECO:0000313" key="9">
    <source>
        <dbReference type="Proteomes" id="UP001329430"/>
    </source>
</evidence>
<dbReference type="AlphaFoldDB" id="A0AAN7ZTH9"/>
<feature type="domain" description="Chitin-binding type-2" evidence="7">
    <location>
        <begin position="523"/>
        <end position="577"/>
    </location>
</feature>
<feature type="region of interest" description="Disordered" evidence="6">
    <location>
        <begin position="329"/>
        <end position="349"/>
    </location>
</feature>
<dbReference type="PANTHER" id="PTHR23301">
    <property type="entry name" value="CHITIN BINDING PERITROPHIN-A"/>
    <property type="match status" value="1"/>
</dbReference>
<dbReference type="InterPro" id="IPR051940">
    <property type="entry name" value="Chitin_bind-dev_reg"/>
</dbReference>
<evidence type="ECO:0000256" key="2">
    <source>
        <dbReference type="ARBA" id="ARBA00022729"/>
    </source>
</evidence>